<sequence>MLELEHPEHPDITEEMWKDVDKIIDEHYGQPGCIIAVLRKSQSVVGYLPAPLMDYISAGLNLPRSDVFGVASFYSLFSLEPKGRHVIKVCTGTACYVKGIREVISRISNKYNMAEGCTSADRCFSLESVRCLGACGLAPVMVIGENVHGAVKADTVLDILQRYE</sequence>
<keyword evidence="8" id="KW-0830">Ubiquinone</keyword>
<dbReference type="SUPFAM" id="SSF52833">
    <property type="entry name" value="Thioredoxin-like"/>
    <property type="match status" value="1"/>
</dbReference>
<keyword evidence="3 7" id="KW-0479">Metal-binding</keyword>
<dbReference type="InterPro" id="IPR042128">
    <property type="entry name" value="NuoE_dom"/>
</dbReference>
<comment type="cofactor">
    <cofactor evidence="6">
        <name>[2Fe-2S] cluster</name>
        <dbReference type="ChEBI" id="CHEBI:190135"/>
    </cofactor>
</comment>
<dbReference type="Gene3D" id="1.10.10.1590">
    <property type="entry name" value="NADH-quinone oxidoreductase subunit E"/>
    <property type="match status" value="1"/>
</dbReference>
<dbReference type="Gene3D" id="3.40.30.10">
    <property type="entry name" value="Glutaredoxin"/>
    <property type="match status" value="1"/>
</dbReference>
<dbReference type="CDD" id="cd03064">
    <property type="entry name" value="TRX_Fd_NuoE"/>
    <property type="match status" value="1"/>
</dbReference>
<dbReference type="InterPro" id="IPR002023">
    <property type="entry name" value="NuoE-like"/>
</dbReference>
<dbReference type="PANTHER" id="PTHR43342">
    <property type="entry name" value="NADH-QUINONE OXIDOREDUCTASE, E SUBUNIT"/>
    <property type="match status" value="1"/>
</dbReference>
<comment type="similarity">
    <text evidence="1">Belongs to the complex I 24 kDa subunit family.</text>
</comment>
<comment type="cofactor">
    <cofactor evidence="7">
        <name>[2Fe-2S] cluster</name>
        <dbReference type="ChEBI" id="CHEBI:190135"/>
    </cofactor>
    <text evidence="7">Binds 1 [2Fe-2S] cluster.</text>
</comment>
<dbReference type="InterPro" id="IPR041921">
    <property type="entry name" value="NuoE_N"/>
</dbReference>
<dbReference type="STRING" id="897.B2D07_14305"/>
<proteinExistence type="inferred from homology"/>
<dbReference type="PANTHER" id="PTHR43342:SF2">
    <property type="entry name" value="POTENTIAL NAD-REDUCING HYDROGENASE SUBUNIT"/>
    <property type="match status" value="1"/>
</dbReference>
<evidence type="ECO:0000256" key="5">
    <source>
        <dbReference type="ARBA" id="ARBA00023014"/>
    </source>
</evidence>
<dbReference type="EMBL" id="ATHJ01000096">
    <property type="protein sequence ID" value="EPR37878.1"/>
    <property type="molecule type" value="Genomic_DNA"/>
</dbReference>
<evidence type="ECO:0000256" key="6">
    <source>
        <dbReference type="ARBA" id="ARBA00034078"/>
    </source>
</evidence>
<gene>
    <name evidence="8" type="ORF">dsmv_2918</name>
</gene>
<keyword evidence="2 7" id="KW-0001">2Fe-2S</keyword>
<evidence type="ECO:0000256" key="2">
    <source>
        <dbReference type="ARBA" id="ARBA00022714"/>
    </source>
</evidence>
<accession>S7UZL5</accession>
<dbReference type="PIRSF" id="PIRSF000216">
    <property type="entry name" value="NADH_DH_24kDa"/>
    <property type="match status" value="1"/>
</dbReference>
<evidence type="ECO:0000313" key="8">
    <source>
        <dbReference type="EMBL" id="EPR37878.1"/>
    </source>
</evidence>
<keyword evidence="9" id="KW-1185">Reference proteome</keyword>
<feature type="binding site" evidence="7">
    <location>
        <position position="135"/>
    </location>
    <ligand>
        <name>[2Fe-2S] cluster</name>
        <dbReference type="ChEBI" id="CHEBI:190135"/>
    </ligand>
</feature>
<name>S7UZL5_DESML</name>
<dbReference type="GO" id="GO:0051537">
    <property type="term" value="F:2 iron, 2 sulfur cluster binding"/>
    <property type="evidence" value="ECO:0007669"/>
    <property type="project" value="UniProtKB-KW"/>
</dbReference>
<protein>
    <submittedName>
        <fullName evidence="8">NADH dehydrogenase (Ubiquinone) 24 kDa subunit</fullName>
    </submittedName>
</protein>
<keyword evidence="5 7" id="KW-0411">Iron-sulfur</keyword>
<dbReference type="Proteomes" id="UP000014977">
    <property type="component" value="Unassembled WGS sequence"/>
</dbReference>
<dbReference type="PROSITE" id="PS01099">
    <property type="entry name" value="COMPLEX1_24K"/>
    <property type="match status" value="1"/>
</dbReference>
<dbReference type="InterPro" id="IPR028431">
    <property type="entry name" value="NADP_DH_HndA-like"/>
</dbReference>
<dbReference type="OrthoDB" id="9807941at2"/>
<evidence type="ECO:0000313" key="9">
    <source>
        <dbReference type="Proteomes" id="UP000014977"/>
    </source>
</evidence>
<organism evidence="8 9">
    <name type="scientific">Desulfococcus multivorans DSM 2059</name>
    <dbReference type="NCBI Taxonomy" id="1121405"/>
    <lineage>
        <taxon>Bacteria</taxon>
        <taxon>Pseudomonadati</taxon>
        <taxon>Thermodesulfobacteriota</taxon>
        <taxon>Desulfobacteria</taxon>
        <taxon>Desulfobacterales</taxon>
        <taxon>Desulfococcaceae</taxon>
        <taxon>Desulfococcus</taxon>
    </lineage>
</organism>
<evidence type="ECO:0000256" key="1">
    <source>
        <dbReference type="ARBA" id="ARBA00010643"/>
    </source>
</evidence>
<dbReference type="InterPro" id="IPR036249">
    <property type="entry name" value="Thioredoxin-like_sf"/>
</dbReference>
<dbReference type="GO" id="GO:0016491">
    <property type="term" value="F:oxidoreductase activity"/>
    <property type="evidence" value="ECO:0007669"/>
    <property type="project" value="InterPro"/>
</dbReference>
<feature type="binding site" evidence="7">
    <location>
        <position position="131"/>
    </location>
    <ligand>
        <name>[2Fe-2S] cluster</name>
        <dbReference type="ChEBI" id="CHEBI:190135"/>
    </ligand>
</feature>
<evidence type="ECO:0000256" key="4">
    <source>
        <dbReference type="ARBA" id="ARBA00023004"/>
    </source>
</evidence>
<dbReference type="GO" id="GO:0046872">
    <property type="term" value="F:metal ion binding"/>
    <property type="evidence" value="ECO:0007669"/>
    <property type="project" value="UniProtKB-KW"/>
</dbReference>
<keyword evidence="4 7" id="KW-0408">Iron</keyword>
<evidence type="ECO:0000256" key="7">
    <source>
        <dbReference type="PIRSR" id="PIRSR000216-1"/>
    </source>
</evidence>
<dbReference type="AlphaFoldDB" id="S7UZL5"/>
<dbReference type="RefSeq" id="WP_020877985.1">
    <property type="nucleotide sequence ID" value="NZ_ATHJ01000096.1"/>
</dbReference>
<reference evidence="8 9" key="1">
    <citation type="journal article" date="2013" name="Genome Announc.">
        <title>Draft genome sequences for three mercury-methylating, sulfate-reducing bacteria.</title>
        <authorList>
            <person name="Brown S.D."/>
            <person name="Hurt R.A.Jr."/>
            <person name="Gilmour C.C."/>
            <person name="Elias D.A."/>
        </authorList>
    </citation>
    <scope>NUCLEOTIDE SEQUENCE [LARGE SCALE GENOMIC DNA]</scope>
    <source>
        <strain evidence="8 9">DSM 2059</strain>
    </source>
</reference>
<comment type="caution">
    <text evidence="8">The sequence shown here is derived from an EMBL/GenBank/DDBJ whole genome shotgun (WGS) entry which is preliminary data.</text>
</comment>
<dbReference type="Pfam" id="PF01257">
    <property type="entry name" value="2Fe-2S_thioredx"/>
    <property type="match status" value="1"/>
</dbReference>
<evidence type="ECO:0000256" key="3">
    <source>
        <dbReference type="ARBA" id="ARBA00022723"/>
    </source>
</evidence>
<feature type="binding site" evidence="7">
    <location>
        <position position="95"/>
    </location>
    <ligand>
        <name>[2Fe-2S] cluster</name>
        <dbReference type="ChEBI" id="CHEBI:190135"/>
    </ligand>
</feature>
<feature type="binding site" evidence="7">
    <location>
        <position position="90"/>
    </location>
    <ligand>
        <name>[2Fe-2S] cluster</name>
        <dbReference type="ChEBI" id="CHEBI:190135"/>
    </ligand>
</feature>
<dbReference type="eggNOG" id="COG1905">
    <property type="taxonomic scope" value="Bacteria"/>
</dbReference>